<evidence type="ECO:0000313" key="3">
    <source>
        <dbReference type="Proteomes" id="UP000041254"/>
    </source>
</evidence>
<feature type="transmembrane region" description="Helical" evidence="1">
    <location>
        <begin position="45"/>
        <end position="70"/>
    </location>
</feature>
<dbReference type="AlphaFoldDB" id="A0A0G4FQZ0"/>
<gene>
    <name evidence="2" type="ORF">Vbra_21556</name>
</gene>
<dbReference type="VEuPathDB" id="CryptoDB:Vbra_21556"/>
<organism evidence="2 3">
    <name type="scientific">Vitrella brassicaformis (strain CCMP3155)</name>
    <dbReference type="NCBI Taxonomy" id="1169540"/>
    <lineage>
        <taxon>Eukaryota</taxon>
        <taxon>Sar</taxon>
        <taxon>Alveolata</taxon>
        <taxon>Colpodellida</taxon>
        <taxon>Vitrellaceae</taxon>
        <taxon>Vitrella</taxon>
    </lineage>
</organism>
<evidence type="ECO:0000256" key="1">
    <source>
        <dbReference type="SAM" id="Phobius"/>
    </source>
</evidence>
<proteinExistence type="predicted"/>
<feature type="transmembrane region" description="Helical" evidence="1">
    <location>
        <begin position="118"/>
        <end position="137"/>
    </location>
</feature>
<reference evidence="2 3" key="1">
    <citation type="submission" date="2014-11" db="EMBL/GenBank/DDBJ databases">
        <authorList>
            <person name="Zhu J."/>
            <person name="Qi W."/>
            <person name="Song R."/>
        </authorList>
    </citation>
    <scope>NUCLEOTIDE SEQUENCE [LARGE SCALE GENOMIC DNA]</scope>
</reference>
<sequence>MASLLFLIFTVGAVFARMGYFSFSSVARALRRPLEVVTTQGKGRLVIWSMLLLTSVGTLIFCPLSVSLSLPHDFSGLKPRYPLLRTVCAALLASQPGWSLLTQRMRHSGQRRHRQRQVTIGPSVGAVLIALTSCLALSGRHSPMTHGVFH</sequence>
<keyword evidence="1" id="KW-0472">Membrane</keyword>
<name>A0A0G4FQZ0_VITBC</name>
<keyword evidence="1" id="KW-1133">Transmembrane helix</keyword>
<dbReference type="Proteomes" id="UP000041254">
    <property type="component" value="Unassembled WGS sequence"/>
</dbReference>
<dbReference type="EMBL" id="CDMY01000486">
    <property type="protein sequence ID" value="CEM16872.1"/>
    <property type="molecule type" value="Genomic_DNA"/>
</dbReference>
<evidence type="ECO:0000313" key="2">
    <source>
        <dbReference type="EMBL" id="CEM16872.1"/>
    </source>
</evidence>
<dbReference type="InParanoid" id="A0A0G4FQZ0"/>
<accession>A0A0G4FQZ0</accession>
<keyword evidence="3" id="KW-1185">Reference proteome</keyword>
<keyword evidence="1" id="KW-0812">Transmembrane</keyword>
<protein>
    <submittedName>
        <fullName evidence="2">Uncharacterized protein</fullName>
    </submittedName>
</protein>
<feature type="transmembrane region" description="Helical" evidence="1">
    <location>
        <begin position="82"/>
        <end position="98"/>
    </location>
</feature>